<dbReference type="Pfam" id="PF09344">
    <property type="entry name" value="Cas_CT1975"/>
    <property type="match status" value="1"/>
</dbReference>
<dbReference type="NCBIfam" id="TIGR01869">
    <property type="entry name" value="casC_Cse4"/>
    <property type="match status" value="1"/>
</dbReference>
<protein>
    <submittedName>
        <fullName evidence="1">Type I-E CRISPR-associated protein Cas7/Cse4/CasC</fullName>
    </submittedName>
</protein>
<dbReference type="Proteomes" id="UP000829992">
    <property type="component" value="Chromosome"/>
</dbReference>
<dbReference type="InterPro" id="IPR010148">
    <property type="entry name" value="CRISPR-assoc_prot_CT1975"/>
</dbReference>
<dbReference type="EMBL" id="CP097289">
    <property type="protein sequence ID" value="UQT54699.1"/>
    <property type="molecule type" value="Genomic_DNA"/>
</dbReference>
<proteinExistence type="predicted"/>
<sequence length="397" mass="42870">MNRIFLDVHALQTVPPSNLNRDDTGAPKSAVYGGVPRARVSSQAWKRATRTYFGQEHLLDPSELGVRTKKVAEVLAARITALDPAIDGTEALQLAAEVIQGATGSKIEAPKRKADAAKDGGQEAAPESKYLMFLSARQLDGLAALAVEGAADIKTYLKDKDNKARAREIADTRHSVDIALFGRMVADSADFNVDAAVQVAHAISVHRVDNESDYYTAVDDQNTDAESGAGMIGTVDFNSSTLYRYAALSVHQLAKNLGEGLREEEPRTAPVRRAVEAFVQSFLESLPTGKINTFGNHTLPDAVIVKLRTTRPISYVAAFEEPVTGENGHLRGAVDRLAQYVPDVERTYGDEESTLSWVLRVGPNTEQLAGLGTQAHRLSDLVEAVGQAVAERLDKPV</sequence>
<name>A0ABY4PP96_9ACTN</name>
<accession>A0ABY4PP96</accession>
<reference evidence="1 2" key="1">
    <citation type="submission" date="2022-05" db="EMBL/GenBank/DDBJ databases">
        <authorList>
            <person name="Zhou X."/>
            <person name="Li K."/>
            <person name="Man Y."/>
        </authorList>
    </citation>
    <scope>NUCLEOTIDE SEQUENCE [LARGE SCALE GENOMIC DNA]</scope>
    <source>
        <strain evidence="1 2">MS405</strain>
    </source>
</reference>
<keyword evidence="2" id="KW-1185">Reference proteome</keyword>
<evidence type="ECO:0000313" key="1">
    <source>
        <dbReference type="EMBL" id="UQT54699.1"/>
    </source>
</evidence>
<dbReference type="RefSeq" id="WP_249586190.1">
    <property type="nucleotide sequence ID" value="NZ_BAAAQL010000043.1"/>
</dbReference>
<organism evidence="1 2">
    <name type="scientific">Streptomyces durmitorensis</name>
    <dbReference type="NCBI Taxonomy" id="319947"/>
    <lineage>
        <taxon>Bacteria</taxon>
        <taxon>Bacillati</taxon>
        <taxon>Actinomycetota</taxon>
        <taxon>Actinomycetes</taxon>
        <taxon>Kitasatosporales</taxon>
        <taxon>Streptomycetaceae</taxon>
        <taxon>Streptomyces</taxon>
    </lineage>
</organism>
<evidence type="ECO:0000313" key="2">
    <source>
        <dbReference type="Proteomes" id="UP000829992"/>
    </source>
</evidence>
<gene>
    <name evidence="1" type="primary">cas7e</name>
    <name evidence="1" type="ORF">M4V62_06100</name>
</gene>